<dbReference type="EMBL" id="ML208273">
    <property type="protein sequence ID" value="TFK73743.1"/>
    <property type="molecule type" value="Genomic_DNA"/>
</dbReference>
<sequence>MKRVLDLPATMPAPPVLILVWLKTALAGTPLSLVASTTAVVIVAYIAALSAFRLWFHPLTKYPGPPLAAATTWYRAYFDVFLDGGWVHHLEYLHSTYGPIVRVAPNELHFGDPRAHSEIYGMNQRFAKEPVLYTSFATDESVFALFDFHEAMQRRNLIGPFFSRKAILNLENVVQSKIDILVSRLLDYKDKAANLDLAYRCTSLEIITSYCFAQSSNVLDADGFHHDILDAMDATLPMIWVFKHFPWIKAILLNVPEWMASYLKPSTVGILEQRRQMGAQIDQIMKDPSSLESIHHETIYHYFLTPQPGNDRLPPVTREWLLDEGIYMRFAGSDTVGNVCTVGTYHLLSNPKVKATLLRELQEAWPDKDSSMSYEALEKLPYLTAVIKESLRMASGIVTPLPRVVGPTDVEILGEKIPAGTVVAMGHTMVHRNPEIFHDPDQFMPERWLQDDAQSLDRYLVAFSKGPRSCLGINLAWCELYLIFANMFRKLDFDPKELSIEDVNFREYFVPVIKGHHLHAVVKSTAA</sequence>
<evidence type="ECO:0000313" key="2">
    <source>
        <dbReference type="Proteomes" id="UP000308600"/>
    </source>
</evidence>
<name>A0ACD3B6N8_9AGAR</name>
<proteinExistence type="predicted"/>
<organism evidence="1 2">
    <name type="scientific">Pluteus cervinus</name>
    <dbReference type="NCBI Taxonomy" id="181527"/>
    <lineage>
        <taxon>Eukaryota</taxon>
        <taxon>Fungi</taxon>
        <taxon>Dikarya</taxon>
        <taxon>Basidiomycota</taxon>
        <taxon>Agaricomycotina</taxon>
        <taxon>Agaricomycetes</taxon>
        <taxon>Agaricomycetidae</taxon>
        <taxon>Agaricales</taxon>
        <taxon>Pluteineae</taxon>
        <taxon>Pluteaceae</taxon>
        <taxon>Pluteus</taxon>
    </lineage>
</organism>
<protein>
    <submittedName>
        <fullName evidence="1">Cytochrome P450</fullName>
    </submittedName>
</protein>
<dbReference type="Proteomes" id="UP000308600">
    <property type="component" value="Unassembled WGS sequence"/>
</dbReference>
<reference evidence="1 2" key="1">
    <citation type="journal article" date="2019" name="Nat. Ecol. Evol.">
        <title>Megaphylogeny resolves global patterns of mushroom evolution.</title>
        <authorList>
            <person name="Varga T."/>
            <person name="Krizsan K."/>
            <person name="Foldi C."/>
            <person name="Dima B."/>
            <person name="Sanchez-Garcia M."/>
            <person name="Sanchez-Ramirez S."/>
            <person name="Szollosi G.J."/>
            <person name="Szarkandi J.G."/>
            <person name="Papp V."/>
            <person name="Albert L."/>
            <person name="Andreopoulos W."/>
            <person name="Angelini C."/>
            <person name="Antonin V."/>
            <person name="Barry K.W."/>
            <person name="Bougher N.L."/>
            <person name="Buchanan P."/>
            <person name="Buyck B."/>
            <person name="Bense V."/>
            <person name="Catcheside P."/>
            <person name="Chovatia M."/>
            <person name="Cooper J."/>
            <person name="Damon W."/>
            <person name="Desjardin D."/>
            <person name="Finy P."/>
            <person name="Geml J."/>
            <person name="Haridas S."/>
            <person name="Hughes K."/>
            <person name="Justo A."/>
            <person name="Karasinski D."/>
            <person name="Kautmanova I."/>
            <person name="Kiss B."/>
            <person name="Kocsube S."/>
            <person name="Kotiranta H."/>
            <person name="LaButti K.M."/>
            <person name="Lechner B.E."/>
            <person name="Liimatainen K."/>
            <person name="Lipzen A."/>
            <person name="Lukacs Z."/>
            <person name="Mihaltcheva S."/>
            <person name="Morgado L.N."/>
            <person name="Niskanen T."/>
            <person name="Noordeloos M.E."/>
            <person name="Ohm R.A."/>
            <person name="Ortiz-Santana B."/>
            <person name="Ovrebo C."/>
            <person name="Racz N."/>
            <person name="Riley R."/>
            <person name="Savchenko A."/>
            <person name="Shiryaev A."/>
            <person name="Soop K."/>
            <person name="Spirin V."/>
            <person name="Szebenyi C."/>
            <person name="Tomsovsky M."/>
            <person name="Tulloss R.E."/>
            <person name="Uehling J."/>
            <person name="Grigoriev I.V."/>
            <person name="Vagvolgyi C."/>
            <person name="Papp T."/>
            <person name="Martin F.M."/>
            <person name="Miettinen O."/>
            <person name="Hibbett D.S."/>
            <person name="Nagy L.G."/>
        </authorList>
    </citation>
    <scope>NUCLEOTIDE SEQUENCE [LARGE SCALE GENOMIC DNA]</scope>
    <source>
        <strain evidence="1 2">NL-1719</strain>
    </source>
</reference>
<gene>
    <name evidence="1" type="ORF">BDN72DRAFT_151496</name>
</gene>
<evidence type="ECO:0000313" key="1">
    <source>
        <dbReference type="EMBL" id="TFK73743.1"/>
    </source>
</evidence>
<keyword evidence="2" id="KW-1185">Reference proteome</keyword>
<accession>A0ACD3B6N8</accession>